<dbReference type="GO" id="GO:0000155">
    <property type="term" value="F:phosphorelay sensor kinase activity"/>
    <property type="evidence" value="ECO:0007669"/>
    <property type="project" value="InterPro"/>
</dbReference>
<dbReference type="InterPro" id="IPR036097">
    <property type="entry name" value="HisK_dim/P_sf"/>
</dbReference>
<evidence type="ECO:0000256" key="7">
    <source>
        <dbReference type="ARBA" id="ARBA00022777"/>
    </source>
</evidence>
<dbReference type="Pfam" id="PF00512">
    <property type="entry name" value="HisKA"/>
    <property type="match status" value="1"/>
</dbReference>
<keyword evidence="5" id="KW-0808">Transferase</keyword>
<name>A0A9D1T750_9FIRM</name>
<comment type="subcellular location">
    <subcellularLocation>
        <location evidence="2">Membrane</location>
        <topology evidence="2">Multi-pass membrane protein</topology>
    </subcellularLocation>
</comment>
<dbReference type="Proteomes" id="UP000886723">
    <property type="component" value="Unassembled WGS sequence"/>
</dbReference>
<reference evidence="13" key="2">
    <citation type="journal article" date="2021" name="PeerJ">
        <title>Extensive microbial diversity within the chicken gut microbiome revealed by metagenomics and culture.</title>
        <authorList>
            <person name="Gilroy R."/>
            <person name="Ravi A."/>
            <person name="Getino M."/>
            <person name="Pursley I."/>
            <person name="Horton D.L."/>
            <person name="Alikhan N.F."/>
            <person name="Baker D."/>
            <person name="Gharbi K."/>
            <person name="Hall N."/>
            <person name="Watson M."/>
            <person name="Adriaenssens E.M."/>
            <person name="Foster-Nyarko E."/>
            <person name="Jarju S."/>
            <person name="Secka A."/>
            <person name="Antonio M."/>
            <person name="Oren A."/>
            <person name="Chaudhuri R.R."/>
            <person name="La Ragione R."/>
            <person name="Hildebrand F."/>
            <person name="Pallen M.J."/>
        </authorList>
    </citation>
    <scope>NUCLEOTIDE SEQUENCE</scope>
    <source>
        <strain evidence="13">ChiBcec2-4451</strain>
    </source>
</reference>
<evidence type="ECO:0000256" key="9">
    <source>
        <dbReference type="ARBA" id="ARBA00023012"/>
    </source>
</evidence>
<comment type="catalytic activity">
    <reaction evidence="1">
        <text>ATP + protein L-histidine = ADP + protein N-phospho-L-histidine.</text>
        <dbReference type="EC" id="2.7.13.3"/>
    </reaction>
</comment>
<dbReference type="PANTHER" id="PTHR45528">
    <property type="entry name" value="SENSOR HISTIDINE KINASE CPXA"/>
    <property type="match status" value="1"/>
</dbReference>
<evidence type="ECO:0000256" key="1">
    <source>
        <dbReference type="ARBA" id="ARBA00000085"/>
    </source>
</evidence>
<dbReference type="SMART" id="SM00388">
    <property type="entry name" value="HisKA"/>
    <property type="match status" value="1"/>
</dbReference>
<gene>
    <name evidence="13" type="ORF">IAA63_13000</name>
</gene>
<evidence type="ECO:0000313" key="13">
    <source>
        <dbReference type="EMBL" id="HIV14037.1"/>
    </source>
</evidence>
<keyword evidence="10 11" id="KW-0472">Membrane</keyword>
<evidence type="ECO:0000256" key="8">
    <source>
        <dbReference type="ARBA" id="ARBA00022989"/>
    </source>
</evidence>
<feature type="domain" description="Histidine kinase" evidence="12">
    <location>
        <begin position="241"/>
        <end position="465"/>
    </location>
</feature>
<evidence type="ECO:0000256" key="4">
    <source>
        <dbReference type="ARBA" id="ARBA00022553"/>
    </source>
</evidence>
<dbReference type="SUPFAM" id="SSF55874">
    <property type="entry name" value="ATPase domain of HSP90 chaperone/DNA topoisomerase II/histidine kinase"/>
    <property type="match status" value="1"/>
</dbReference>
<organism evidence="13 14">
    <name type="scientific">Candidatus Pullilachnospira stercoravium</name>
    <dbReference type="NCBI Taxonomy" id="2840913"/>
    <lineage>
        <taxon>Bacteria</taxon>
        <taxon>Bacillati</taxon>
        <taxon>Bacillota</taxon>
        <taxon>Clostridia</taxon>
        <taxon>Lachnospirales</taxon>
        <taxon>Lachnospiraceae</taxon>
        <taxon>Lachnospiraceae incertae sedis</taxon>
        <taxon>Candidatus Pullilachnospira</taxon>
    </lineage>
</organism>
<dbReference type="EMBL" id="DVON01000278">
    <property type="protein sequence ID" value="HIV14037.1"/>
    <property type="molecule type" value="Genomic_DNA"/>
</dbReference>
<dbReference type="Gene3D" id="3.30.565.10">
    <property type="entry name" value="Histidine kinase-like ATPase, C-terminal domain"/>
    <property type="match status" value="1"/>
</dbReference>
<dbReference type="Pfam" id="PF02518">
    <property type="entry name" value="HATPase_c"/>
    <property type="match status" value="1"/>
</dbReference>
<evidence type="ECO:0000256" key="6">
    <source>
        <dbReference type="ARBA" id="ARBA00022692"/>
    </source>
</evidence>
<dbReference type="InterPro" id="IPR050398">
    <property type="entry name" value="HssS/ArlS-like"/>
</dbReference>
<dbReference type="InterPro" id="IPR003594">
    <property type="entry name" value="HATPase_dom"/>
</dbReference>
<dbReference type="PROSITE" id="PS50109">
    <property type="entry name" value="HIS_KIN"/>
    <property type="match status" value="1"/>
</dbReference>
<dbReference type="InterPro" id="IPR008358">
    <property type="entry name" value="Sig_transdc_His_kin/Pase_MprB"/>
</dbReference>
<evidence type="ECO:0000256" key="2">
    <source>
        <dbReference type="ARBA" id="ARBA00004141"/>
    </source>
</evidence>
<reference evidence="13" key="1">
    <citation type="submission" date="2020-10" db="EMBL/GenBank/DDBJ databases">
        <authorList>
            <person name="Gilroy R."/>
        </authorList>
    </citation>
    <scope>NUCLEOTIDE SEQUENCE</scope>
    <source>
        <strain evidence="13">ChiBcec2-4451</strain>
    </source>
</reference>
<keyword evidence="9" id="KW-0902">Two-component regulatory system</keyword>
<dbReference type="InterPro" id="IPR036890">
    <property type="entry name" value="HATPase_C_sf"/>
</dbReference>
<dbReference type="InterPro" id="IPR003661">
    <property type="entry name" value="HisK_dim/P_dom"/>
</dbReference>
<dbReference type="CDD" id="cd00082">
    <property type="entry name" value="HisKA"/>
    <property type="match status" value="1"/>
</dbReference>
<evidence type="ECO:0000256" key="10">
    <source>
        <dbReference type="ARBA" id="ARBA00023136"/>
    </source>
</evidence>
<accession>A0A9D1T750</accession>
<dbReference type="Gene3D" id="1.10.287.130">
    <property type="match status" value="1"/>
</dbReference>
<dbReference type="SMART" id="SM00387">
    <property type="entry name" value="HATPase_c"/>
    <property type="match status" value="1"/>
</dbReference>
<keyword evidence="7 13" id="KW-0418">Kinase</keyword>
<keyword evidence="6 11" id="KW-0812">Transmembrane</keyword>
<protein>
    <recommendedName>
        <fullName evidence="3">histidine kinase</fullName>
        <ecNumber evidence="3">2.7.13.3</ecNumber>
    </recommendedName>
</protein>
<comment type="caution">
    <text evidence="13">The sequence shown here is derived from an EMBL/GenBank/DDBJ whole genome shotgun (WGS) entry which is preliminary data.</text>
</comment>
<keyword evidence="8 11" id="KW-1133">Transmembrane helix</keyword>
<dbReference type="PRINTS" id="PR01780">
    <property type="entry name" value="LANTIREGPROT"/>
</dbReference>
<dbReference type="EC" id="2.7.13.3" evidence="3"/>
<keyword evidence="4" id="KW-0597">Phosphoprotein</keyword>
<dbReference type="GO" id="GO:0005886">
    <property type="term" value="C:plasma membrane"/>
    <property type="evidence" value="ECO:0007669"/>
    <property type="project" value="TreeGrafter"/>
</dbReference>
<evidence type="ECO:0000313" key="14">
    <source>
        <dbReference type="Proteomes" id="UP000886723"/>
    </source>
</evidence>
<proteinExistence type="predicted"/>
<feature type="transmembrane region" description="Helical" evidence="11">
    <location>
        <begin position="12"/>
        <end position="36"/>
    </location>
</feature>
<dbReference type="PANTHER" id="PTHR45528:SF8">
    <property type="entry name" value="HISTIDINE KINASE"/>
    <property type="match status" value="1"/>
</dbReference>
<sequence length="466" mass="53260">MKRKRSLYMVFIWYLLRFCLMTVALVVLVLGLYITLANAGLIRIPTYERSRIEASEEELREGRKDVAGLLPDTCLYGIYDPKGEYLEGNFPERLQEEAWEITADDGYTGRFYNTFYMRLEREDGKILVIRYQYIAKFENPLVRRLFPNAEFLFLGVLLVLFPLQAALTARSFGRYLKKRLQVLTEIAGKVGREDLNFQQEHSDIREVDEVLTSLFVMKQALQKSLKEQWEARQQKQEQVAALAHDIKTPLTIIRGNAELVQETEDLEEIREWDREILDGARQLEGYLAVLQETLRERDEGQDKEEGEETFDGCGFVRELEEKARALGRAGQVEVSCSLPEEDVTIRGRSGIREELMRAAQNVISNGVDYCPPGTCLRITAETIRHRQEDFWQITVTDSGPGFTGEVLLHGTEQFYQGDKSRTGADHYGMGLYIARTILEEAGGYLRLENAPEAGGQVRMGLPVEAG</sequence>
<dbReference type="SUPFAM" id="SSF47384">
    <property type="entry name" value="Homodimeric domain of signal transducing histidine kinase"/>
    <property type="match status" value="1"/>
</dbReference>
<evidence type="ECO:0000256" key="5">
    <source>
        <dbReference type="ARBA" id="ARBA00022679"/>
    </source>
</evidence>
<evidence type="ECO:0000256" key="3">
    <source>
        <dbReference type="ARBA" id="ARBA00012438"/>
    </source>
</evidence>
<evidence type="ECO:0000256" key="11">
    <source>
        <dbReference type="SAM" id="Phobius"/>
    </source>
</evidence>
<dbReference type="AlphaFoldDB" id="A0A9D1T750"/>
<evidence type="ECO:0000259" key="12">
    <source>
        <dbReference type="PROSITE" id="PS50109"/>
    </source>
</evidence>
<dbReference type="InterPro" id="IPR005467">
    <property type="entry name" value="His_kinase_dom"/>
</dbReference>